<keyword evidence="8" id="KW-0547">Nucleotide-binding</keyword>
<dbReference type="InterPro" id="IPR036890">
    <property type="entry name" value="HATPase_C_sf"/>
</dbReference>
<dbReference type="CDD" id="cd00082">
    <property type="entry name" value="HisKA"/>
    <property type="match status" value="1"/>
</dbReference>
<comment type="catalytic activity">
    <reaction evidence="1">
        <text>ATP + protein L-histidine = ADP + protein N-phospho-L-histidine.</text>
        <dbReference type="EC" id="2.7.13.3"/>
    </reaction>
</comment>
<feature type="domain" description="Histidine kinase" evidence="15">
    <location>
        <begin position="227"/>
        <end position="442"/>
    </location>
</feature>
<organism evidence="16 17">
    <name type="scientific">Clostridium zeae</name>
    <dbReference type="NCBI Taxonomy" id="2759022"/>
    <lineage>
        <taxon>Bacteria</taxon>
        <taxon>Bacillati</taxon>
        <taxon>Bacillota</taxon>
        <taxon>Clostridia</taxon>
        <taxon>Eubacteriales</taxon>
        <taxon>Clostridiaceae</taxon>
        <taxon>Clostridium</taxon>
    </lineage>
</organism>
<keyword evidence="13 14" id="KW-0472">Membrane</keyword>
<accession>A0ABQ1EDC4</accession>
<evidence type="ECO:0000256" key="1">
    <source>
        <dbReference type="ARBA" id="ARBA00000085"/>
    </source>
</evidence>
<dbReference type="SUPFAM" id="SSF55874">
    <property type="entry name" value="ATPase domain of HSP90 chaperone/DNA topoisomerase II/histidine kinase"/>
    <property type="match status" value="1"/>
</dbReference>
<keyword evidence="9" id="KW-0418">Kinase</keyword>
<evidence type="ECO:0000256" key="14">
    <source>
        <dbReference type="SAM" id="Phobius"/>
    </source>
</evidence>
<keyword evidence="12" id="KW-0902">Two-component regulatory system</keyword>
<dbReference type="SMART" id="SM00387">
    <property type="entry name" value="HATPase_c"/>
    <property type="match status" value="1"/>
</dbReference>
<name>A0ABQ1EDC4_9CLOT</name>
<dbReference type="PROSITE" id="PS50109">
    <property type="entry name" value="HIS_KIN"/>
    <property type="match status" value="1"/>
</dbReference>
<keyword evidence="7 14" id="KW-0812">Transmembrane</keyword>
<keyword evidence="4" id="KW-1003">Cell membrane</keyword>
<comment type="subcellular location">
    <subcellularLocation>
        <location evidence="2">Cell membrane</location>
        <topology evidence="2">Multi-pass membrane protein</topology>
    </subcellularLocation>
</comment>
<keyword evidence="17" id="KW-1185">Reference proteome</keyword>
<dbReference type="SUPFAM" id="SSF47384">
    <property type="entry name" value="Homodimeric domain of signal transducing histidine kinase"/>
    <property type="match status" value="1"/>
</dbReference>
<feature type="transmembrane region" description="Helical" evidence="14">
    <location>
        <begin position="43"/>
        <end position="60"/>
    </location>
</feature>
<evidence type="ECO:0000256" key="6">
    <source>
        <dbReference type="ARBA" id="ARBA00022679"/>
    </source>
</evidence>
<proteinExistence type="predicted"/>
<evidence type="ECO:0000256" key="4">
    <source>
        <dbReference type="ARBA" id="ARBA00022475"/>
    </source>
</evidence>
<dbReference type="InterPro" id="IPR005467">
    <property type="entry name" value="His_kinase_dom"/>
</dbReference>
<keyword evidence="10" id="KW-0067">ATP-binding</keyword>
<keyword evidence="6" id="KW-0808">Transferase</keyword>
<evidence type="ECO:0000256" key="3">
    <source>
        <dbReference type="ARBA" id="ARBA00012438"/>
    </source>
</evidence>
<dbReference type="SMART" id="SM00388">
    <property type="entry name" value="HisKA"/>
    <property type="match status" value="1"/>
</dbReference>
<keyword evidence="5" id="KW-0597">Phosphoprotein</keyword>
<dbReference type="RefSeq" id="WP_206871070.1">
    <property type="nucleotide sequence ID" value="NZ_BMBA01000003.1"/>
</dbReference>
<reference evidence="16 17" key="1">
    <citation type="journal article" date="2021" name="Int. J. Syst. Evol. Microbiol.">
        <title>Clostridium zeae sp. nov., isolated from corn silage.</title>
        <authorList>
            <person name="Kobayashi H."/>
            <person name="Tanizawa Y."/>
            <person name="Yagura M."/>
            <person name="Sakamoto M."/>
            <person name="Ohkuma M."/>
            <person name="Tohno M."/>
        </authorList>
    </citation>
    <scope>NUCLEOTIDE SEQUENCE [LARGE SCALE GENOMIC DNA]</scope>
    <source>
        <strain evidence="16 17">CSC2</strain>
    </source>
</reference>
<sequence>MVIRLINKLKESFKNYFMKIYELEMYIAVLMTISTWKTGIIDIVTIICLLWLVMFIYKVLRYRKIYGNEAIAKFIFDLNIIKSVGIIKNFLYNVPRIVVRNKKTLIIIIGITVGIYLLIDPFDNALYRVRGHYNNALDGITILISYVIGVIVFFSIYIMKRINSVEELIEQTKDLANGNLNNKVYMTNQVSEFKEIADNINSIREGYGIVLSNQLKVEKLKTELITNVSHDLRTPLTSIINYVDILKRDDISEEERTDYLEVLSNKSYKLKTLIDDLFEISKMSSGKVKLDKQDLDIVELLYQTLGEYTGLYEEKGLQFKVSTPDSLIVNVDGYRMSRVIGNLVINSIKYSMKDTRIYIDVNDEVKCIKLTFKNIAAYEMDFDSDEIFERFVRGDKSRNSDIDGSGLGLAIARSIVELHAGTMNIETEGDMFKVYISIPKQAE</sequence>
<protein>
    <recommendedName>
        <fullName evidence="3">histidine kinase</fullName>
        <ecNumber evidence="3">2.7.13.3</ecNumber>
    </recommendedName>
</protein>
<evidence type="ECO:0000313" key="17">
    <source>
        <dbReference type="Proteomes" id="UP000663802"/>
    </source>
</evidence>
<keyword evidence="11 14" id="KW-1133">Transmembrane helix</keyword>
<comment type="caution">
    <text evidence="16">The sequence shown here is derived from an EMBL/GenBank/DDBJ whole genome shotgun (WGS) entry which is preliminary data.</text>
</comment>
<evidence type="ECO:0000256" key="7">
    <source>
        <dbReference type="ARBA" id="ARBA00022692"/>
    </source>
</evidence>
<dbReference type="EC" id="2.7.13.3" evidence="3"/>
<dbReference type="PRINTS" id="PR00344">
    <property type="entry name" value="BCTRLSENSOR"/>
</dbReference>
<dbReference type="InterPro" id="IPR003594">
    <property type="entry name" value="HATPase_dom"/>
</dbReference>
<dbReference type="EMBL" id="BMBA01000003">
    <property type="protein sequence ID" value="GFZ32806.1"/>
    <property type="molecule type" value="Genomic_DNA"/>
</dbReference>
<dbReference type="Gene3D" id="3.30.565.10">
    <property type="entry name" value="Histidine kinase-like ATPase, C-terminal domain"/>
    <property type="match status" value="1"/>
</dbReference>
<dbReference type="PANTHER" id="PTHR45528">
    <property type="entry name" value="SENSOR HISTIDINE KINASE CPXA"/>
    <property type="match status" value="1"/>
</dbReference>
<evidence type="ECO:0000256" key="2">
    <source>
        <dbReference type="ARBA" id="ARBA00004651"/>
    </source>
</evidence>
<gene>
    <name evidence="16" type="ORF">CSC2_33320</name>
</gene>
<evidence type="ECO:0000256" key="11">
    <source>
        <dbReference type="ARBA" id="ARBA00022989"/>
    </source>
</evidence>
<feature type="transmembrane region" description="Helical" evidence="14">
    <location>
        <begin position="139"/>
        <end position="159"/>
    </location>
</feature>
<dbReference type="InterPro" id="IPR036097">
    <property type="entry name" value="HisK_dim/P_sf"/>
</dbReference>
<evidence type="ECO:0000313" key="16">
    <source>
        <dbReference type="EMBL" id="GFZ32806.1"/>
    </source>
</evidence>
<evidence type="ECO:0000256" key="5">
    <source>
        <dbReference type="ARBA" id="ARBA00022553"/>
    </source>
</evidence>
<evidence type="ECO:0000256" key="8">
    <source>
        <dbReference type="ARBA" id="ARBA00022741"/>
    </source>
</evidence>
<evidence type="ECO:0000256" key="12">
    <source>
        <dbReference type="ARBA" id="ARBA00023012"/>
    </source>
</evidence>
<evidence type="ECO:0000256" key="10">
    <source>
        <dbReference type="ARBA" id="ARBA00022840"/>
    </source>
</evidence>
<dbReference type="InterPro" id="IPR050398">
    <property type="entry name" value="HssS/ArlS-like"/>
</dbReference>
<dbReference type="InterPro" id="IPR003661">
    <property type="entry name" value="HisK_dim/P_dom"/>
</dbReference>
<dbReference type="Proteomes" id="UP000663802">
    <property type="component" value="Unassembled WGS sequence"/>
</dbReference>
<dbReference type="Pfam" id="PF00512">
    <property type="entry name" value="HisKA"/>
    <property type="match status" value="1"/>
</dbReference>
<feature type="transmembrane region" description="Helical" evidence="14">
    <location>
        <begin position="104"/>
        <end position="119"/>
    </location>
</feature>
<dbReference type="InterPro" id="IPR004358">
    <property type="entry name" value="Sig_transdc_His_kin-like_C"/>
</dbReference>
<evidence type="ECO:0000259" key="15">
    <source>
        <dbReference type="PROSITE" id="PS50109"/>
    </source>
</evidence>
<dbReference type="Pfam" id="PF02518">
    <property type="entry name" value="HATPase_c"/>
    <property type="match status" value="1"/>
</dbReference>
<dbReference type="PANTHER" id="PTHR45528:SF1">
    <property type="entry name" value="SENSOR HISTIDINE KINASE CPXA"/>
    <property type="match status" value="1"/>
</dbReference>
<evidence type="ECO:0000256" key="9">
    <source>
        <dbReference type="ARBA" id="ARBA00022777"/>
    </source>
</evidence>
<dbReference type="Gene3D" id="1.10.287.130">
    <property type="match status" value="1"/>
</dbReference>
<evidence type="ECO:0000256" key="13">
    <source>
        <dbReference type="ARBA" id="ARBA00023136"/>
    </source>
</evidence>